<proteinExistence type="predicted"/>
<protein>
    <submittedName>
        <fullName evidence="2">Uncharacterized protein</fullName>
    </submittedName>
</protein>
<dbReference type="EMBL" id="CP047898">
    <property type="protein sequence ID" value="QHK21821.1"/>
    <property type="molecule type" value="Genomic_DNA"/>
</dbReference>
<keyword evidence="1" id="KW-0812">Transmembrane</keyword>
<organism evidence="2 3">
    <name type="scientific">Pseudarthrobacter psychrotolerans</name>
    <dbReference type="NCBI Taxonomy" id="2697569"/>
    <lineage>
        <taxon>Bacteria</taxon>
        <taxon>Bacillati</taxon>
        <taxon>Actinomycetota</taxon>
        <taxon>Actinomycetes</taxon>
        <taxon>Micrococcales</taxon>
        <taxon>Micrococcaceae</taxon>
        <taxon>Pseudarthrobacter</taxon>
    </lineage>
</organism>
<reference evidence="2 3" key="1">
    <citation type="submission" date="2020-01" db="EMBL/GenBank/DDBJ databases">
        <title>Pseudarthrobacter psychrotolerans sp. nov., isolated from antarctic soil.</title>
        <authorList>
            <person name="Shin Y."/>
            <person name="Park W."/>
        </authorList>
    </citation>
    <scope>NUCLEOTIDE SEQUENCE [LARGE SCALE GENOMIC DNA]</scope>
    <source>
        <strain evidence="2 3">YJ56</strain>
    </source>
</reference>
<dbReference type="AlphaFoldDB" id="A0A6P1NXR4"/>
<evidence type="ECO:0000313" key="2">
    <source>
        <dbReference type="EMBL" id="QHK21821.1"/>
    </source>
</evidence>
<sequence length="183" mass="19061">MQRVIGWLTAAVITTLIFGSVYASLQQLGRRSADAAPAAAAAAQVQLIGSEPPGAPRLELGPDSGVFIIVYGEDDKPTSGTVTLHGSLPVLPAGVLRAARTSGSDAVTWQPEPGLRMAVVARPAAGKVVVAGQSLTPFEDRDRMVLLFLSAGWLGSLVVLATGYAAIVFFAHRPLQSPRRPVP</sequence>
<keyword evidence="1" id="KW-0472">Membrane</keyword>
<dbReference type="Proteomes" id="UP000464186">
    <property type="component" value="Chromosome"/>
</dbReference>
<evidence type="ECO:0000313" key="3">
    <source>
        <dbReference type="Proteomes" id="UP000464186"/>
    </source>
</evidence>
<feature type="transmembrane region" description="Helical" evidence="1">
    <location>
        <begin position="144"/>
        <end position="171"/>
    </location>
</feature>
<evidence type="ECO:0000256" key="1">
    <source>
        <dbReference type="SAM" id="Phobius"/>
    </source>
</evidence>
<name>A0A6P1NXR4_9MICC</name>
<dbReference type="KEGG" id="psey:GU243_21540"/>
<accession>A0A6P1NXR4</accession>
<keyword evidence="1" id="KW-1133">Transmembrane helix</keyword>
<gene>
    <name evidence="2" type="ORF">GU243_21540</name>
</gene>
<keyword evidence="3" id="KW-1185">Reference proteome</keyword>